<comment type="caution">
    <text evidence="5">The sequence shown here is derived from an EMBL/GenBank/DDBJ whole genome shotgun (WGS) entry which is preliminary data.</text>
</comment>
<accession>S6F3J9</accession>
<dbReference type="SUPFAM" id="SSF116734">
    <property type="entry name" value="DNA methylase specificity domain"/>
    <property type="match status" value="2"/>
</dbReference>
<feature type="domain" description="Type I restriction modification DNA specificity" evidence="4">
    <location>
        <begin position="226"/>
        <end position="402"/>
    </location>
</feature>
<dbReference type="Gene3D" id="3.90.220.20">
    <property type="entry name" value="DNA methylase specificity domains"/>
    <property type="match status" value="2"/>
</dbReference>
<dbReference type="Gene3D" id="1.10.287.1120">
    <property type="entry name" value="Bipartite methylase S protein"/>
    <property type="match status" value="1"/>
</dbReference>
<dbReference type="GO" id="GO:0003677">
    <property type="term" value="F:DNA binding"/>
    <property type="evidence" value="ECO:0007669"/>
    <property type="project" value="UniProtKB-KW"/>
</dbReference>
<evidence type="ECO:0000256" key="1">
    <source>
        <dbReference type="ARBA" id="ARBA00010923"/>
    </source>
</evidence>
<comment type="similarity">
    <text evidence="1">Belongs to the type-I restriction system S methylase family.</text>
</comment>
<evidence type="ECO:0000259" key="4">
    <source>
        <dbReference type="Pfam" id="PF01420"/>
    </source>
</evidence>
<dbReference type="Proteomes" id="UP000015361">
    <property type="component" value="Unassembled WGS sequence"/>
</dbReference>
<sequence length="414" mass="47116">MRFKGFTDDWEERKFDECFNFPVSTNSLSRALLNYDEGDIKSVHYGDILIKYPAILNIKNDKIPYITGGKLEKYKSSLLENGDLIFADAAEDETVGKAVEVNGLTEENLVAGLHTIVARPKDKKAEFFLGYYINSNTYHRQLLRLIQGSKVSSISKGNLQKTLVSFPKDFEEQQKIGAFFKKIDDTIALHQRKLDLLKEQKKGYLQKMFPKNGAKVPELRFAGFADDWEERKLGELSQDTFGGGTPKTSVTEYWNGEIPWIQSSDLSSDHLFGVLPKKHITENAVKNSATKLIPKNSIAIVTRVGVGKLAFMPYEFTSSQDFLSLSNLQVDCNFGMYSIYKMLQRELNNIQGTSIKGITKADLLDKEVIIPVEFEEQKKIGSFFKQLDDTITLHQRKLDLLKEQKKGFLQKMFV</sequence>
<dbReference type="EMBL" id="CBLU010000002">
    <property type="protein sequence ID" value="CDG03384.1"/>
    <property type="molecule type" value="Genomic_DNA"/>
</dbReference>
<gene>
    <name evidence="5" type="primary">hsdS</name>
    <name evidence="5" type="ORF">O9U_04650</name>
</gene>
<dbReference type="GO" id="GO:0009307">
    <property type="term" value="P:DNA restriction-modification system"/>
    <property type="evidence" value="ECO:0007669"/>
    <property type="project" value="UniProtKB-KW"/>
</dbReference>
<proteinExistence type="inferred from homology"/>
<protein>
    <submittedName>
        <fullName evidence="5">HsdS</fullName>
    </submittedName>
</protein>
<feature type="domain" description="Type I restriction modification DNA specificity" evidence="4">
    <location>
        <begin position="8"/>
        <end position="198"/>
    </location>
</feature>
<organism evidence="5">
    <name type="scientific">Lactococcus lactis subsp. lactis A12</name>
    <dbReference type="NCBI Taxonomy" id="1137134"/>
    <lineage>
        <taxon>Bacteria</taxon>
        <taxon>Bacillati</taxon>
        <taxon>Bacillota</taxon>
        <taxon>Bacilli</taxon>
        <taxon>Lactobacillales</taxon>
        <taxon>Streptococcaceae</taxon>
        <taxon>Lactococcus</taxon>
    </lineage>
</organism>
<dbReference type="InterPro" id="IPR000055">
    <property type="entry name" value="Restrct_endonuc_typeI_TRD"/>
</dbReference>
<dbReference type="PANTHER" id="PTHR30408">
    <property type="entry name" value="TYPE-1 RESTRICTION ENZYME ECOKI SPECIFICITY PROTEIN"/>
    <property type="match status" value="1"/>
</dbReference>
<evidence type="ECO:0000256" key="2">
    <source>
        <dbReference type="ARBA" id="ARBA00022747"/>
    </source>
</evidence>
<evidence type="ECO:0000313" key="5">
    <source>
        <dbReference type="EMBL" id="CDG03384.1"/>
    </source>
</evidence>
<dbReference type="AlphaFoldDB" id="S6F3J9"/>
<dbReference type="PANTHER" id="PTHR30408:SF12">
    <property type="entry name" value="TYPE I RESTRICTION ENZYME MJAVIII SPECIFICITY SUBUNIT"/>
    <property type="match status" value="1"/>
</dbReference>
<name>S6F3J9_LACLL</name>
<keyword evidence="3" id="KW-0238">DNA-binding</keyword>
<dbReference type="InterPro" id="IPR052021">
    <property type="entry name" value="Type-I_RS_S_subunit"/>
</dbReference>
<dbReference type="InterPro" id="IPR044946">
    <property type="entry name" value="Restrct_endonuc_typeI_TRD_sf"/>
</dbReference>
<evidence type="ECO:0000256" key="3">
    <source>
        <dbReference type="ARBA" id="ARBA00023125"/>
    </source>
</evidence>
<keyword evidence="2" id="KW-0680">Restriction system</keyword>
<dbReference type="CDD" id="cd17513">
    <property type="entry name" value="RMtype1_S_AveSPN6ORF1907P_TRD2-CR2_like"/>
    <property type="match status" value="1"/>
</dbReference>
<dbReference type="Pfam" id="PF01420">
    <property type="entry name" value="Methylase_S"/>
    <property type="match status" value="2"/>
</dbReference>
<reference evidence="5" key="1">
    <citation type="journal article" date="2013" name="Appl. Environ. Microbiol.">
        <title>The Carbohydrate Metabolism Signature of Lactococcus lactis Strain A12 Reveals Its Sourdough Ecosystem Origin.</title>
        <authorList>
            <person name="Passerini D."/>
            <person name="Coddeville M."/>
            <person name="Le Bourgeois P."/>
            <person name="Loubiere P."/>
            <person name="Ritzenthaler P."/>
            <person name="Fontagne-Faucher C."/>
            <person name="Daveran-Mingot M.L."/>
            <person name="Cocaign-Bousquet M."/>
        </authorList>
    </citation>
    <scope>NUCLEOTIDE SEQUENCE [LARGE SCALE GENOMIC DNA]</scope>
    <source>
        <strain evidence="5">A12</strain>
    </source>
</reference>